<dbReference type="Proteomes" id="UP000694561">
    <property type="component" value="Unplaced"/>
</dbReference>
<dbReference type="Gene3D" id="1.20.190.20">
    <property type="entry name" value="14-3-3 domain"/>
    <property type="match status" value="2"/>
</dbReference>
<dbReference type="SUPFAM" id="SSF48445">
    <property type="entry name" value="14-3-3 protein"/>
    <property type="match status" value="1"/>
</dbReference>
<evidence type="ECO:0000313" key="4">
    <source>
        <dbReference type="EMBL" id="TKC44849.1"/>
    </source>
</evidence>
<comment type="similarity">
    <text evidence="1">Belongs to the 14-3-3 family.</text>
</comment>
<dbReference type="InterPro" id="IPR023410">
    <property type="entry name" value="14-3-3_domain"/>
</dbReference>
<dbReference type="Pfam" id="PF00244">
    <property type="entry name" value="14-3-3"/>
    <property type="match status" value="1"/>
</dbReference>
<dbReference type="GeneTree" id="ENSGT01140000282547"/>
<evidence type="ECO:0000313" key="5">
    <source>
        <dbReference type="Ensembl" id="ENSMMNP00015026377.1"/>
    </source>
</evidence>
<evidence type="ECO:0000259" key="3">
    <source>
        <dbReference type="SMART" id="SM00101"/>
    </source>
</evidence>
<reference evidence="5" key="3">
    <citation type="submission" date="2025-05" db="UniProtKB">
        <authorList>
            <consortium name="Ensembl"/>
        </authorList>
    </citation>
    <scope>IDENTIFICATION</scope>
</reference>
<dbReference type="InterPro" id="IPR036815">
    <property type="entry name" value="14-3-3_dom_sf"/>
</dbReference>
<gene>
    <name evidence="4" type="ORF">EI555_020617</name>
</gene>
<evidence type="ECO:0000313" key="7">
    <source>
        <dbReference type="Proteomes" id="UP000694561"/>
    </source>
</evidence>
<dbReference type="Ensembl" id="ENSMMNT00015028993.1">
    <property type="protein sequence ID" value="ENSMMNP00015026377.1"/>
    <property type="gene ID" value="ENSMMNG00015019301.1"/>
</dbReference>
<dbReference type="AlphaFoldDB" id="A0A4U1F5Y7"/>
<sequence>MIRRIWYTPGIWPRRLNDRMELMKKVAGIDVELTVEEINFLSVVYKIVIEARRASWRIISSIKQKEETKKDLDIPDKHLIPAANTGESKEGGCKEQPSSFKAANDIAMTELPPTHPIYLALALNFTLLCDNLTLLNSDMQGDGEEKNKEFLQDVEDENQ</sequence>
<evidence type="ECO:0000256" key="1">
    <source>
        <dbReference type="ARBA" id="ARBA00006141"/>
    </source>
</evidence>
<dbReference type="Proteomes" id="UP000308365">
    <property type="component" value="Unassembled WGS sequence"/>
</dbReference>
<evidence type="ECO:0000313" key="6">
    <source>
        <dbReference type="Proteomes" id="UP000308365"/>
    </source>
</evidence>
<keyword evidence="7" id="KW-1185">Reference proteome</keyword>
<accession>A0A4U1F5Y7</accession>
<feature type="domain" description="14-3-3" evidence="3">
    <location>
        <begin position="15"/>
        <end position="149"/>
    </location>
</feature>
<dbReference type="PANTHER" id="PTHR18860">
    <property type="entry name" value="14-3-3 PROTEIN"/>
    <property type="match status" value="1"/>
</dbReference>
<reference evidence="6" key="1">
    <citation type="journal article" date="2019" name="IScience">
        <title>Narwhal Genome Reveals Long-Term Low Genetic Diversity despite Current Large Abundance Size.</title>
        <authorList>
            <person name="Westbury M.V."/>
            <person name="Petersen B."/>
            <person name="Garde E."/>
            <person name="Heide-Jorgensen M.P."/>
            <person name="Lorenzen E.D."/>
        </authorList>
    </citation>
    <scope>NUCLEOTIDE SEQUENCE [LARGE SCALE GENOMIC DNA]</scope>
</reference>
<dbReference type="SMART" id="SM00101">
    <property type="entry name" value="14_3_3"/>
    <property type="match status" value="1"/>
</dbReference>
<proteinExistence type="inferred from homology"/>
<protein>
    <recommendedName>
        <fullName evidence="3">14-3-3 domain-containing protein</fullName>
    </recommendedName>
</protein>
<dbReference type="EMBL" id="RWIC01000366">
    <property type="protein sequence ID" value="TKC44849.1"/>
    <property type="molecule type" value="Genomic_DNA"/>
</dbReference>
<feature type="region of interest" description="Disordered" evidence="2">
    <location>
        <begin position="138"/>
        <end position="159"/>
    </location>
</feature>
<organism evidence="4 6">
    <name type="scientific">Monodon monoceros</name>
    <name type="common">Narwhal</name>
    <name type="synonym">Ceratodon monodon</name>
    <dbReference type="NCBI Taxonomy" id="40151"/>
    <lineage>
        <taxon>Eukaryota</taxon>
        <taxon>Metazoa</taxon>
        <taxon>Chordata</taxon>
        <taxon>Craniata</taxon>
        <taxon>Vertebrata</taxon>
        <taxon>Euteleostomi</taxon>
        <taxon>Mammalia</taxon>
        <taxon>Eutheria</taxon>
        <taxon>Laurasiatheria</taxon>
        <taxon>Artiodactyla</taxon>
        <taxon>Whippomorpha</taxon>
        <taxon>Cetacea</taxon>
        <taxon>Odontoceti</taxon>
        <taxon>Monodontidae</taxon>
        <taxon>Monodon</taxon>
    </lineage>
</organism>
<reference evidence="4" key="2">
    <citation type="journal article" date="2019" name="IScience">
        <title>Narwhal Genome Reveals Long-Term Low Genetic Diversity despite Current Large Abundance Size.</title>
        <authorList>
            <person name="Westbury M.V."/>
            <person name="Petersen B."/>
            <person name="Garde E."/>
            <person name="Heide-Jorgensen M.P."/>
            <person name="Lorenzen E.D."/>
        </authorList>
    </citation>
    <scope>NUCLEOTIDE SEQUENCE</scope>
    <source>
        <strain evidence="4">MVW</strain>
        <tissue evidence="4">Liver</tissue>
    </source>
</reference>
<evidence type="ECO:0000256" key="2">
    <source>
        <dbReference type="SAM" id="MobiDB-lite"/>
    </source>
</evidence>
<dbReference type="InterPro" id="IPR000308">
    <property type="entry name" value="14-3-3"/>
</dbReference>
<name>A0A4U1F5Y7_MONMO</name>